<keyword evidence="2" id="KW-1185">Reference proteome</keyword>
<evidence type="ECO:0000313" key="1">
    <source>
        <dbReference type="EMBL" id="ELR63516.1"/>
    </source>
</evidence>
<sequence length="40" mass="4267">MASTDTAPTDDIVTVNSIASMTNLAMMRCKSIDDLIGESF</sequence>
<accession>L8J437</accession>
<dbReference type="EMBL" id="AMZO01000038">
    <property type="protein sequence ID" value="ELR63516.1"/>
    <property type="molecule type" value="Genomic_DNA"/>
</dbReference>
<gene>
    <name evidence="1" type="ORF">C942_03532</name>
</gene>
<protein>
    <submittedName>
        <fullName evidence="1">Uncharacterized protein</fullName>
    </submittedName>
</protein>
<reference evidence="1 2" key="1">
    <citation type="submission" date="2012-12" db="EMBL/GenBank/DDBJ databases">
        <title>Genome Assembly of Photobacterium sp. AK15.</title>
        <authorList>
            <person name="Khatri I."/>
            <person name="Vaidya B."/>
            <person name="Srinivas T.N.R."/>
            <person name="Subramanian S."/>
            <person name="Pinnaka A."/>
        </authorList>
    </citation>
    <scope>NUCLEOTIDE SEQUENCE [LARGE SCALE GENOMIC DNA]</scope>
    <source>
        <strain evidence="1 2">AK15</strain>
    </source>
</reference>
<proteinExistence type="predicted"/>
<name>L8J437_9GAMM</name>
<comment type="caution">
    <text evidence="1">The sequence shown here is derived from an EMBL/GenBank/DDBJ whole genome shotgun (WGS) entry which is preliminary data.</text>
</comment>
<dbReference type="AlphaFoldDB" id="L8J437"/>
<dbReference type="Proteomes" id="UP000011134">
    <property type="component" value="Unassembled WGS sequence"/>
</dbReference>
<dbReference type="PATRIC" id="fig|1056511.3.peg.4456"/>
<evidence type="ECO:0000313" key="2">
    <source>
        <dbReference type="Proteomes" id="UP000011134"/>
    </source>
</evidence>
<organism evidence="1 2">
    <name type="scientific">Photobacterium marinum</name>
    <dbReference type="NCBI Taxonomy" id="1056511"/>
    <lineage>
        <taxon>Bacteria</taxon>
        <taxon>Pseudomonadati</taxon>
        <taxon>Pseudomonadota</taxon>
        <taxon>Gammaproteobacteria</taxon>
        <taxon>Vibrionales</taxon>
        <taxon>Vibrionaceae</taxon>
        <taxon>Photobacterium</taxon>
    </lineage>
</organism>